<dbReference type="EMBL" id="CH940648">
    <property type="protein sequence ID" value="KRF80081.1"/>
    <property type="molecule type" value="Genomic_DNA"/>
</dbReference>
<accession>A0A0Q9WE43</accession>
<feature type="compositionally biased region" description="Low complexity" evidence="1">
    <location>
        <begin position="55"/>
        <end position="64"/>
    </location>
</feature>
<organism evidence="2 3">
    <name type="scientific">Drosophila virilis</name>
    <name type="common">Fruit fly</name>
    <dbReference type="NCBI Taxonomy" id="7244"/>
    <lineage>
        <taxon>Eukaryota</taxon>
        <taxon>Metazoa</taxon>
        <taxon>Ecdysozoa</taxon>
        <taxon>Arthropoda</taxon>
        <taxon>Hexapoda</taxon>
        <taxon>Insecta</taxon>
        <taxon>Pterygota</taxon>
        <taxon>Neoptera</taxon>
        <taxon>Endopterygota</taxon>
        <taxon>Diptera</taxon>
        <taxon>Brachycera</taxon>
        <taxon>Muscomorpha</taxon>
        <taxon>Ephydroidea</taxon>
        <taxon>Drosophilidae</taxon>
        <taxon>Drosophila</taxon>
    </lineage>
</organism>
<evidence type="ECO:0000313" key="2">
    <source>
        <dbReference type="EMBL" id="KRF80081.1"/>
    </source>
</evidence>
<feature type="region of interest" description="Disordered" evidence="1">
    <location>
        <begin position="38"/>
        <end position="64"/>
    </location>
</feature>
<name>A0A0Q9WE43_DROVI</name>
<sequence>MKTNGRIKRVEYKSNNSSNAIEAGVCIRKTVEAGLTRNCNIERQRHRQRQRQRQRQQQQKQTQQ</sequence>
<reference evidence="2 3" key="1">
    <citation type="journal article" date="2007" name="Nature">
        <title>Evolution of genes and genomes on the Drosophila phylogeny.</title>
        <authorList>
            <consortium name="Drosophila 12 Genomes Consortium"/>
            <person name="Clark A.G."/>
            <person name="Eisen M.B."/>
            <person name="Smith D.R."/>
            <person name="Bergman C.M."/>
            <person name="Oliver B."/>
            <person name="Markow T.A."/>
            <person name="Kaufman T.C."/>
            <person name="Kellis M."/>
            <person name="Gelbart W."/>
            <person name="Iyer V.N."/>
            <person name="Pollard D.A."/>
            <person name="Sackton T.B."/>
            <person name="Larracuente A.M."/>
            <person name="Singh N.D."/>
            <person name="Abad J.P."/>
            <person name="Abt D.N."/>
            <person name="Adryan B."/>
            <person name="Aguade M."/>
            <person name="Akashi H."/>
            <person name="Anderson W.W."/>
            <person name="Aquadro C.F."/>
            <person name="Ardell D.H."/>
            <person name="Arguello R."/>
            <person name="Artieri C.G."/>
            <person name="Barbash D.A."/>
            <person name="Barker D."/>
            <person name="Barsanti P."/>
            <person name="Batterham P."/>
            <person name="Batzoglou S."/>
            <person name="Begun D."/>
            <person name="Bhutkar A."/>
            <person name="Blanco E."/>
            <person name="Bosak S.A."/>
            <person name="Bradley R.K."/>
            <person name="Brand A.D."/>
            <person name="Brent M.R."/>
            <person name="Brooks A.N."/>
            <person name="Brown R.H."/>
            <person name="Butlin R.K."/>
            <person name="Caggese C."/>
            <person name="Calvi B.R."/>
            <person name="Bernardo de Carvalho A."/>
            <person name="Caspi A."/>
            <person name="Castrezana S."/>
            <person name="Celniker S.E."/>
            <person name="Chang J.L."/>
            <person name="Chapple C."/>
            <person name="Chatterji S."/>
            <person name="Chinwalla A."/>
            <person name="Civetta A."/>
            <person name="Clifton S.W."/>
            <person name="Comeron J.M."/>
            <person name="Costello J.C."/>
            <person name="Coyne J.A."/>
            <person name="Daub J."/>
            <person name="David R.G."/>
            <person name="Delcher A.L."/>
            <person name="Delehaunty K."/>
            <person name="Do C.B."/>
            <person name="Ebling H."/>
            <person name="Edwards K."/>
            <person name="Eickbush T."/>
            <person name="Evans J.D."/>
            <person name="Filipski A."/>
            <person name="Findeiss S."/>
            <person name="Freyhult E."/>
            <person name="Fulton L."/>
            <person name="Fulton R."/>
            <person name="Garcia A.C."/>
            <person name="Gardiner A."/>
            <person name="Garfield D.A."/>
            <person name="Garvin B.E."/>
            <person name="Gibson G."/>
            <person name="Gilbert D."/>
            <person name="Gnerre S."/>
            <person name="Godfrey J."/>
            <person name="Good R."/>
            <person name="Gotea V."/>
            <person name="Gravely B."/>
            <person name="Greenberg A.J."/>
            <person name="Griffiths-Jones S."/>
            <person name="Gross S."/>
            <person name="Guigo R."/>
            <person name="Gustafson E.A."/>
            <person name="Haerty W."/>
            <person name="Hahn M.W."/>
            <person name="Halligan D.L."/>
            <person name="Halpern A.L."/>
            <person name="Halter G.M."/>
            <person name="Han M.V."/>
            <person name="Heger A."/>
            <person name="Hillier L."/>
            <person name="Hinrichs A.S."/>
            <person name="Holmes I."/>
            <person name="Hoskins R.A."/>
            <person name="Hubisz M.J."/>
            <person name="Hultmark D."/>
            <person name="Huntley M.A."/>
            <person name="Jaffe D.B."/>
            <person name="Jagadeeshan S."/>
            <person name="Jeck W.R."/>
            <person name="Johnson J."/>
            <person name="Jones C.D."/>
            <person name="Jordan W.C."/>
            <person name="Karpen G.H."/>
            <person name="Kataoka E."/>
            <person name="Keightley P.D."/>
            <person name="Kheradpour P."/>
            <person name="Kirkness E.F."/>
            <person name="Koerich L.B."/>
            <person name="Kristiansen K."/>
            <person name="Kudrna D."/>
            <person name="Kulathinal R.J."/>
            <person name="Kumar S."/>
            <person name="Kwok R."/>
            <person name="Lander E."/>
            <person name="Langley C.H."/>
            <person name="Lapoint R."/>
            <person name="Lazzaro B.P."/>
            <person name="Lee S.J."/>
            <person name="Levesque L."/>
            <person name="Li R."/>
            <person name="Lin C.F."/>
            <person name="Lin M.F."/>
            <person name="Lindblad-Toh K."/>
            <person name="Llopart A."/>
            <person name="Long M."/>
            <person name="Low L."/>
            <person name="Lozovsky E."/>
            <person name="Lu J."/>
            <person name="Luo M."/>
            <person name="Machado C.A."/>
            <person name="Makalowski W."/>
            <person name="Marzo M."/>
            <person name="Matsuda M."/>
            <person name="Matzkin L."/>
            <person name="McAllister B."/>
            <person name="McBride C.S."/>
            <person name="McKernan B."/>
            <person name="McKernan K."/>
            <person name="Mendez-Lago M."/>
            <person name="Minx P."/>
            <person name="Mollenhauer M.U."/>
            <person name="Montooth K."/>
            <person name="Mount S.M."/>
            <person name="Mu X."/>
            <person name="Myers E."/>
            <person name="Negre B."/>
            <person name="Newfeld S."/>
            <person name="Nielsen R."/>
            <person name="Noor M.A."/>
            <person name="O'Grady P."/>
            <person name="Pachter L."/>
            <person name="Papaceit M."/>
            <person name="Parisi M.J."/>
            <person name="Parisi M."/>
            <person name="Parts L."/>
            <person name="Pedersen J.S."/>
            <person name="Pesole G."/>
            <person name="Phillippy A.M."/>
            <person name="Ponting C.P."/>
            <person name="Pop M."/>
            <person name="Porcelli D."/>
            <person name="Powell J.R."/>
            <person name="Prohaska S."/>
            <person name="Pruitt K."/>
            <person name="Puig M."/>
            <person name="Quesneville H."/>
            <person name="Ram K.R."/>
            <person name="Rand D."/>
            <person name="Rasmussen M.D."/>
            <person name="Reed L.K."/>
            <person name="Reenan R."/>
            <person name="Reily A."/>
            <person name="Remington K.A."/>
            <person name="Rieger T.T."/>
            <person name="Ritchie M.G."/>
            <person name="Robin C."/>
            <person name="Rogers Y.H."/>
            <person name="Rohde C."/>
            <person name="Rozas J."/>
            <person name="Rubenfield M.J."/>
            <person name="Ruiz A."/>
            <person name="Russo S."/>
            <person name="Salzberg S.L."/>
            <person name="Sanchez-Gracia A."/>
            <person name="Saranga D.J."/>
            <person name="Sato H."/>
            <person name="Schaeffer S.W."/>
            <person name="Schatz M.C."/>
            <person name="Schlenke T."/>
            <person name="Schwartz R."/>
            <person name="Segarra C."/>
            <person name="Singh R.S."/>
            <person name="Sirot L."/>
            <person name="Sirota M."/>
            <person name="Sisneros N.B."/>
            <person name="Smith C.D."/>
            <person name="Smith T.F."/>
            <person name="Spieth J."/>
            <person name="Stage D.E."/>
            <person name="Stark A."/>
            <person name="Stephan W."/>
            <person name="Strausberg R.L."/>
            <person name="Strempel S."/>
            <person name="Sturgill D."/>
            <person name="Sutton G."/>
            <person name="Sutton G.G."/>
            <person name="Tao W."/>
            <person name="Teichmann S."/>
            <person name="Tobari Y.N."/>
            <person name="Tomimura Y."/>
            <person name="Tsolas J.M."/>
            <person name="Valente V.L."/>
            <person name="Venter E."/>
            <person name="Venter J.C."/>
            <person name="Vicario S."/>
            <person name="Vieira F.G."/>
            <person name="Vilella A.J."/>
            <person name="Villasante A."/>
            <person name="Walenz B."/>
            <person name="Wang J."/>
            <person name="Wasserman M."/>
            <person name="Watts T."/>
            <person name="Wilson D."/>
            <person name="Wilson R.K."/>
            <person name="Wing R.A."/>
            <person name="Wolfner M.F."/>
            <person name="Wong A."/>
            <person name="Wong G.K."/>
            <person name="Wu C.I."/>
            <person name="Wu G."/>
            <person name="Yamamoto D."/>
            <person name="Yang H.P."/>
            <person name="Yang S.P."/>
            <person name="Yorke J.A."/>
            <person name="Yoshida K."/>
            <person name="Zdobnov E."/>
            <person name="Zhang P."/>
            <person name="Zhang Y."/>
            <person name="Zimin A.V."/>
            <person name="Baldwin J."/>
            <person name="Abdouelleil A."/>
            <person name="Abdulkadir J."/>
            <person name="Abebe A."/>
            <person name="Abera B."/>
            <person name="Abreu J."/>
            <person name="Acer S.C."/>
            <person name="Aftuck L."/>
            <person name="Alexander A."/>
            <person name="An P."/>
            <person name="Anderson E."/>
            <person name="Anderson S."/>
            <person name="Arachi H."/>
            <person name="Azer M."/>
            <person name="Bachantsang P."/>
            <person name="Barry A."/>
            <person name="Bayul T."/>
            <person name="Berlin A."/>
            <person name="Bessette D."/>
            <person name="Bloom T."/>
            <person name="Blye J."/>
            <person name="Boguslavskiy L."/>
            <person name="Bonnet C."/>
            <person name="Boukhgalter B."/>
            <person name="Bourzgui I."/>
            <person name="Brown A."/>
            <person name="Cahill P."/>
            <person name="Channer S."/>
            <person name="Cheshatsang Y."/>
            <person name="Chuda L."/>
            <person name="Citroen M."/>
            <person name="Collymore A."/>
            <person name="Cooke P."/>
            <person name="Costello M."/>
            <person name="D'Aco K."/>
            <person name="Daza R."/>
            <person name="De Haan G."/>
            <person name="DeGray S."/>
            <person name="DeMaso C."/>
            <person name="Dhargay N."/>
            <person name="Dooley K."/>
            <person name="Dooley E."/>
            <person name="Doricent M."/>
            <person name="Dorje P."/>
            <person name="Dorjee K."/>
            <person name="Dupes A."/>
            <person name="Elong R."/>
            <person name="Falk J."/>
            <person name="Farina A."/>
            <person name="Faro S."/>
            <person name="Ferguson D."/>
            <person name="Fisher S."/>
            <person name="Foley C.D."/>
            <person name="Franke A."/>
            <person name="Friedrich D."/>
            <person name="Gadbois L."/>
            <person name="Gearin G."/>
            <person name="Gearin C.R."/>
            <person name="Giannoukos G."/>
            <person name="Goode T."/>
            <person name="Graham J."/>
            <person name="Grandbois E."/>
            <person name="Grewal S."/>
            <person name="Gyaltsen K."/>
            <person name="Hafez N."/>
            <person name="Hagos B."/>
            <person name="Hall J."/>
            <person name="Henson C."/>
            <person name="Hollinger A."/>
            <person name="Honan T."/>
            <person name="Huard M.D."/>
            <person name="Hughes L."/>
            <person name="Hurhula B."/>
            <person name="Husby M.E."/>
            <person name="Kamat A."/>
            <person name="Kanga B."/>
            <person name="Kashin S."/>
            <person name="Khazanovich D."/>
            <person name="Kisner P."/>
            <person name="Lance K."/>
            <person name="Lara M."/>
            <person name="Lee W."/>
            <person name="Lennon N."/>
            <person name="Letendre F."/>
            <person name="LeVine R."/>
            <person name="Lipovsky A."/>
            <person name="Liu X."/>
            <person name="Liu J."/>
            <person name="Liu S."/>
            <person name="Lokyitsang T."/>
            <person name="Lokyitsang Y."/>
            <person name="Lubonja R."/>
            <person name="Lui A."/>
            <person name="MacDonald P."/>
            <person name="Magnisalis V."/>
            <person name="Maru K."/>
            <person name="Matthews C."/>
            <person name="McCusker W."/>
            <person name="McDonough S."/>
            <person name="Mehta T."/>
            <person name="Meldrim J."/>
            <person name="Meneus L."/>
            <person name="Mihai O."/>
            <person name="Mihalev A."/>
            <person name="Mihova T."/>
            <person name="Mittelman R."/>
            <person name="Mlenga V."/>
            <person name="Montmayeur A."/>
            <person name="Mulrain L."/>
            <person name="Navidi A."/>
            <person name="Naylor J."/>
            <person name="Negash T."/>
            <person name="Nguyen T."/>
            <person name="Nguyen N."/>
            <person name="Nicol R."/>
            <person name="Norbu C."/>
            <person name="Norbu N."/>
            <person name="Novod N."/>
            <person name="O'Neill B."/>
            <person name="Osman S."/>
            <person name="Markiewicz E."/>
            <person name="Oyono O.L."/>
            <person name="Patti C."/>
            <person name="Phunkhang P."/>
            <person name="Pierre F."/>
            <person name="Priest M."/>
            <person name="Raghuraman S."/>
            <person name="Rege F."/>
            <person name="Reyes R."/>
            <person name="Rise C."/>
            <person name="Rogov P."/>
            <person name="Ross K."/>
            <person name="Ryan E."/>
            <person name="Settipalli S."/>
            <person name="Shea T."/>
            <person name="Sherpa N."/>
            <person name="Shi L."/>
            <person name="Shih D."/>
            <person name="Sparrow T."/>
            <person name="Spaulding J."/>
            <person name="Stalker J."/>
            <person name="Stange-Thomann N."/>
            <person name="Stavropoulos S."/>
            <person name="Stone C."/>
            <person name="Strader C."/>
            <person name="Tesfaye S."/>
            <person name="Thomson T."/>
            <person name="Thoulutsang Y."/>
            <person name="Thoulutsang D."/>
            <person name="Topham K."/>
            <person name="Topping I."/>
            <person name="Tsamla T."/>
            <person name="Vassiliev H."/>
            <person name="Vo A."/>
            <person name="Wangchuk T."/>
            <person name="Wangdi T."/>
            <person name="Weiand M."/>
            <person name="Wilkinson J."/>
            <person name="Wilson A."/>
            <person name="Yadav S."/>
            <person name="Young G."/>
            <person name="Yu Q."/>
            <person name="Zembek L."/>
            <person name="Zhong D."/>
            <person name="Zimmer A."/>
            <person name="Zwirko Z."/>
            <person name="Jaffe D.B."/>
            <person name="Alvarez P."/>
            <person name="Brockman W."/>
            <person name="Butler J."/>
            <person name="Chin C."/>
            <person name="Gnerre S."/>
            <person name="Grabherr M."/>
            <person name="Kleber M."/>
            <person name="Mauceli E."/>
            <person name="MacCallum I."/>
        </authorList>
    </citation>
    <scope>NUCLEOTIDE SEQUENCE [LARGE SCALE GENOMIC DNA]</scope>
    <source>
        <strain evidence="3">Tucson 15010-1051.87</strain>
    </source>
</reference>
<proteinExistence type="predicted"/>
<feature type="compositionally biased region" description="Basic residues" evidence="1">
    <location>
        <begin position="44"/>
        <end position="54"/>
    </location>
</feature>
<gene>
    <name evidence="2" type="primary">Dvir\GJ26437</name>
    <name evidence="2" type="ORF">Dvir_GJ26437</name>
</gene>
<dbReference type="AlphaFoldDB" id="A0A0Q9WE43"/>
<keyword evidence="3" id="KW-1185">Reference proteome</keyword>
<evidence type="ECO:0000313" key="3">
    <source>
        <dbReference type="Proteomes" id="UP000008792"/>
    </source>
</evidence>
<evidence type="ECO:0000256" key="1">
    <source>
        <dbReference type="SAM" id="MobiDB-lite"/>
    </source>
</evidence>
<protein>
    <submittedName>
        <fullName evidence="2">Uncharacterized protein</fullName>
    </submittedName>
</protein>
<dbReference type="InParanoid" id="A0A0Q9WE43"/>
<dbReference type="Proteomes" id="UP000008792">
    <property type="component" value="Unassembled WGS sequence"/>
</dbReference>